<reference evidence="3" key="1">
    <citation type="journal article" date="2013" name="Nat. Genet.">
        <title>The Capsella rubella genome and the genomic consequences of rapid mating system evolution.</title>
        <authorList>
            <person name="Slotte T."/>
            <person name="Hazzouri K.M."/>
            <person name="Agren J.A."/>
            <person name="Koenig D."/>
            <person name="Maumus F."/>
            <person name="Guo Y.L."/>
            <person name="Steige K."/>
            <person name="Platts A.E."/>
            <person name="Escobar J.S."/>
            <person name="Newman L.K."/>
            <person name="Wang W."/>
            <person name="Mandakova T."/>
            <person name="Vello E."/>
            <person name="Smith L.M."/>
            <person name="Henz S.R."/>
            <person name="Steffen J."/>
            <person name="Takuno S."/>
            <person name="Brandvain Y."/>
            <person name="Coop G."/>
            <person name="Andolfatto P."/>
            <person name="Hu T.T."/>
            <person name="Blanchette M."/>
            <person name="Clark R.M."/>
            <person name="Quesneville H."/>
            <person name="Nordborg M."/>
            <person name="Gaut B.S."/>
            <person name="Lysak M.A."/>
            <person name="Jenkins J."/>
            <person name="Grimwood J."/>
            <person name="Chapman J."/>
            <person name="Prochnik S."/>
            <person name="Shu S."/>
            <person name="Rokhsar D."/>
            <person name="Schmutz J."/>
            <person name="Weigel D."/>
            <person name="Wright S.I."/>
        </authorList>
    </citation>
    <scope>NUCLEOTIDE SEQUENCE [LARGE SCALE GENOMIC DNA]</scope>
    <source>
        <strain evidence="3">cv. Monte Gargano</strain>
    </source>
</reference>
<dbReference type="InterPro" id="IPR036314">
    <property type="entry name" value="SOD_C_sf"/>
</dbReference>
<sequence>MSSCVVTTSCFCTIPDSNIRLKSSKLVNLREERRLEVVKTSNAINPLVWDDIPIISLDVWEPK</sequence>
<dbReference type="SUPFAM" id="SSF54719">
    <property type="entry name" value="Fe,Mn superoxide dismutase (SOD), C-terminal domain"/>
    <property type="match status" value="1"/>
</dbReference>
<dbReference type="EMBL" id="KB870810">
    <property type="protein sequence ID" value="EOA22314.1"/>
    <property type="molecule type" value="Genomic_DNA"/>
</dbReference>
<evidence type="ECO:0000313" key="2">
    <source>
        <dbReference type="EMBL" id="EOA22314.1"/>
    </source>
</evidence>
<dbReference type="STRING" id="81985.R0GZE5"/>
<dbReference type="eggNOG" id="KOG0876">
    <property type="taxonomic scope" value="Eukaryota"/>
</dbReference>
<dbReference type="Pfam" id="PF02777">
    <property type="entry name" value="Sod_Fe_C"/>
    <property type="match status" value="1"/>
</dbReference>
<protein>
    <recommendedName>
        <fullName evidence="1">Manganese/iron superoxide dismutase C-terminal domain-containing protein</fullName>
    </recommendedName>
</protein>
<gene>
    <name evidence="2" type="ORF">CARUB_v10002915mg</name>
</gene>
<dbReference type="GO" id="GO:0004784">
    <property type="term" value="F:superoxide dismutase activity"/>
    <property type="evidence" value="ECO:0007669"/>
    <property type="project" value="InterPro"/>
</dbReference>
<keyword evidence="3" id="KW-1185">Reference proteome</keyword>
<evidence type="ECO:0000313" key="3">
    <source>
        <dbReference type="Proteomes" id="UP000029121"/>
    </source>
</evidence>
<dbReference type="InterPro" id="IPR019832">
    <property type="entry name" value="Mn/Fe_SOD_C"/>
</dbReference>
<dbReference type="Proteomes" id="UP000029121">
    <property type="component" value="Unassembled WGS sequence"/>
</dbReference>
<proteinExistence type="predicted"/>
<feature type="domain" description="Manganese/iron superoxide dismutase C-terminal" evidence="1">
    <location>
        <begin position="29"/>
        <end position="61"/>
    </location>
</feature>
<dbReference type="AlphaFoldDB" id="R0GZE5"/>
<dbReference type="Gene3D" id="3.55.40.20">
    <property type="entry name" value="Iron/manganese superoxide dismutase, C-terminal domain"/>
    <property type="match status" value="1"/>
</dbReference>
<evidence type="ECO:0000259" key="1">
    <source>
        <dbReference type="Pfam" id="PF02777"/>
    </source>
</evidence>
<name>R0GZE5_9BRAS</name>
<organism evidence="2 3">
    <name type="scientific">Capsella rubella</name>
    <dbReference type="NCBI Taxonomy" id="81985"/>
    <lineage>
        <taxon>Eukaryota</taxon>
        <taxon>Viridiplantae</taxon>
        <taxon>Streptophyta</taxon>
        <taxon>Embryophyta</taxon>
        <taxon>Tracheophyta</taxon>
        <taxon>Spermatophyta</taxon>
        <taxon>Magnoliopsida</taxon>
        <taxon>eudicotyledons</taxon>
        <taxon>Gunneridae</taxon>
        <taxon>Pentapetalae</taxon>
        <taxon>rosids</taxon>
        <taxon>malvids</taxon>
        <taxon>Brassicales</taxon>
        <taxon>Brassicaceae</taxon>
        <taxon>Camelineae</taxon>
        <taxon>Capsella</taxon>
    </lineage>
</organism>
<accession>R0GZE5</accession>
<dbReference type="GO" id="GO:0046872">
    <property type="term" value="F:metal ion binding"/>
    <property type="evidence" value="ECO:0007669"/>
    <property type="project" value="InterPro"/>
</dbReference>